<keyword evidence="4" id="KW-0243">Dynein</keyword>
<protein>
    <submittedName>
        <fullName evidence="7">Dynein light chain Tctex-type 1</fullName>
    </submittedName>
</protein>
<dbReference type="GO" id="GO:0005737">
    <property type="term" value="C:cytoplasm"/>
    <property type="evidence" value="ECO:0007669"/>
    <property type="project" value="TreeGrafter"/>
</dbReference>
<evidence type="ECO:0000256" key="5">
    <source>
        <dbReference type="ARBA" id="ARBA00023175"/>
    </source>
</evidence>
<keyword evidence="2" id="KW-0963">Cytoplasm</keyword>
<evidence type="ECO:0000256" key="1">
    <source>
        <dbReference type="ARBA" id="ARBA00004245"/>
    </source>
</evidence>
<dbReference type="AlphaFoldDB" id="F2U2X9"/>
<dbReference type="STRING" id="946362.F2U2X9"/>
<dbReference type="GO" id="GO:0005868">
    <property type="term" value="C:cytoplasmic dynein complex"/>
    <property type="evidence" value="ECO:0007669"/>
    <property type="project" value="TreeGrafter"/>
</dbReference>
<dbReference type="GO" id="GO:0045505">
    <property type="term" value="F:dynein intermediate chain binding"/>
    <property type="evidence" value="ECO:0007669"/>
    <property type="project" value="TreeGrafter"/>
</dbReference>
<dbReference type="KEGG" id="sre:PTSG_02657"/>
<dbReference type="GO" id="GO:0007018">
    <property type="term" value="P:microtubule-based movement"/>
    <property type="evidence" value="ECO:0007669"/>
    <property type="project" value="TreeGrafter"/>
</dbReference>
<dbReference type="GO" id="GO:0005874">
    <property type="term" value="C:microtubule"/>
    <property type="evidence" value="ECO:0007669"/>
    <property type="project" value="UniProtKB-KW"/>
</dbReference>
<dbReference type="eggNOG" id="KOG4081">
    <property type="taxonomic scope" value="Eukaryota"/>
</dbReference>
<reference evidence="7" key="1">
    <citation type="submission" date="2009-08" db="EMBL/GenBank/DDBJ databases">
        <title>Annotation of Salpingoeca rosetta.</title>
        <authorList>
            <consortium name="The Broad Institute Genome Sequencing Platform"/>
            <person name="Russ C."/>
            <person name="Cuomo C."/>
            <person name="Burger G."/>
            <person name="Gray M.W."/>
            <person name="Holland P.W.H."/>
            <person name="King N."/>
            <person name="Lang F.B.F."/>
            <person name="Roger A.J."/>
            <person name="Ruiz-Trillo I."/>
            <person name="Young S.K."/>
            <person name="Zeng Q."/>
            <person name="Gargeya S."/>
            <person name="Alvarado L."/>
            <person name="Berlin A."/>
            <person name="Chapman S.B."/>
            <person name="Chen Z."/>
            <person name="Freedman E."/>
            <person name="Gellesch M."/>
            <person name="Goldberg J."/>
            <person name="Griggs A."/>
            <person name="Gujja S."/>
            <person name="Heilman E."/>
            <person name="Heiman D."/>
            <person name="Howarth C."/>
            <person name="Mehta T."/>
            <person name="Neiman D."/>
            <person name="Pearson M."/>
            <person name="Roberts A."/>
            <person name="Saif S."/>
            <person name="Shea T."/>
            <person name="Shenoy N."/>
            <person name="Sisk P."/>
            <person name="Stolte C."/>
            <person name="Sykes S."/>
            <person name="White J."/>
            <person name="Yandava C."/>
            <person name="Haas B."/>
            <person name="Nusbaum C."/>
            <person name="Birren B."/>
        </authorList>
    </citation>
    <scope>NUCLEOTIDE SEQUENCE [LARGE SCALE GENOMIC DNA]</scope>
    <source>
        <strain evidence="7">ATCC 50818</strain>
    </source>
</reference>
<dbReference type="InterPro" id="IPR038586">
    <property type="entry name" value="Tctex-1-like_sf"/>
</dbReference>
<evidence type="ECO:0000256" key="4">
    <source>
        <dbReference type="ARBA" id="ARBA00023017"/>
    </source>
</evidence>
<proteinExistence type="predicted"/>
<dbReference type="EMBL" id="GL832960">
    <property type="protein sequence ID" value="EGD81973.1"/>
    <property type="molecule type" value="Genomic_DNA"/>
</dbReference>
<dbReference type="Pfam" id="PF03645">
    <property type="entry name" value="Tctex-1"/>
    <property type="match status" value="1"/>
</dbReference>
<sequence>MADYEGVEDTSFNVDDVSTIIRESIEQSIGQSSYQHSKVNQWTSNVVEQCLKRLTSLGKPFKYIVNCVMLQKNGAGLHTASSCYWDNSTDGSCTVRWDNKTMYVVVSVFGLAI</sequence>
<keyword evidence="8" id="KW-1185">Reference proteome</keyword>
<organism evidence="8">
    <name type="scientific">Salpingoeca rosetta (strain ATCC 50818 / BSB-021)</name>
    <dbReference type="NCBI Taxonomy" id="946362"/>
    <lineage>
        <taxon>Eukaryota</taxon>
        <taxon>Choanoflagellata</taxon>
        <taxon>Craspedida</taxon>
        <taxon>Salpingoecidae</taxon>
        <taxon>Salpingoeca</taxon>
    </lineage>
</organism>
<dbReference type="OrthoDB" id="10059120at2759"/>
<dbReference type="FunFam" id="3.30.1140.40:FF:000001">
    <property type="entry name" value="Dynein light chain Tctex-type 1"/>
    <property type="match status" value="1"/>
</dbReference>
<dbReference type="InParanoid" id="F2U2X9"/>
<dbReference type="PANTHER" id="PTHR21255:SF4">
    <property type="entry name" value="DYNEIN LIGHT CHAIN TCTEX-TYPE"/>
    <property type="match status" value="1"/>
</dbReference>
<name>F2U2X9_SALR5</name>
<dbReference type="InterPro" id="IPR005334">
    <property type="entry name" value="Tctex-1-like"/>
</dbReference>
<keyword evidence="6" id="KW-0206">Cytoskeleton</keyword>
<comment type="subcellular location">
    <subcellularLocation>
        <location evidence="1">Cytoplasm</location>
        <location evidence="1">Cytoskeleton</location>
    </subcellularLocation>
</comment>
<keyword evidence="5" id="KW-0505">Motor protein</keyword>
<dbReference type="RefSeq" id="XP_004996156.1">
    <property type="nucleotide sequence ID" value="XM_004996099.1"/>
</dbReference>
<dbReference type="CDD" id="cd21462">
    <property type="entry name" value="DLC-like_DYNLT1"/>
    <property type="match status" value="1"/>
</dbReference>
<accession>F2U2X9</accession>
<dbReference type="Proteomes" id="UP000007799">
    <property type="component" value="Unassembled WGS sequence"/>
</dbReference>
<dbReference type="FunCoup" id="F2U2X9">
    <property type="interactions" value="516"/>
</dbReference>
<dbReference type="OMA" id="HNDEMTF"/>
<gene>
    <name evidence="7" type="ORF">PTSG_02657</name>
</gene>
<dbReference type="PANTHER" id="PTHR21255">
    <property type="entry name" value="T-COMPLEX-ASSOCIATED-TESTIS-EXPRESSED 1/ DYNEIN LIGHT CHAIN"/>
    <property type="match status" value="1"/>
</dbReference>
<dbReference type="GeneID" id="16076744"/>
<evidence type="ECO:0000256" key="3">
    <source>
        <dbReference type="ARBA" id="ARBA00022701"/>
    </source>
</evidence>
<evidence type="ECO:0000313" key="7">
    <source>
        <dbReference type="EMBL" id="EGD81973.1"/>
    </source>
</evidence>
<dbReference type="Gene3D" id="3.30.1140.40">
    <property type="entry name" value="Tctex-1"/>
    <property type="match status" value="1"/>
</dbReference>
<evidence type="ECO:0000313" key="8">
    <source>
        <dbReference type="Proteomes" id="UP000007799"/>
    </source>
</evidence>
<keyword evidence="3" id="KW-0493">Microtubule</keyword>
<evidence type="ECO:0000256" key="6">
    <source>
        <dbReference type="ARBA" id="ARBA00023212"/>
    </source>
</evidence>
<evidence type="ECO:0000256" key="2">
    <source>
        <dbReference type="ARBA" id="ARBA00022490"/>
    </source>
</evidence>